<accession>A0A6G1U2W3</accession>
<dbReference type="GO" id="GO:0016887">
    <property type="term" value="F:ATP hydrolysis activity"/>
    <property type="evidence" value="ECO:0007669"/>
    <property type="project" value="InterPro"/>
</dbReference>
<dbReference type="GO" id="GO:0005886">
    <property type="term" value="C:plasma membrane"/>
    <property type="evidence" value="ECO:0007669"/>
    <property type="project" value="UniProtKB-SubCell"/>
</dbReference>
<feature type="transmembrane region" description="Helical" evidence="10">
    <location>
        <begin position="282"/>
        <end position="304"/>
    </location>
</feature>
<dbReference type="InterPro" id="IPR011527">
    <property type="entry name" value="ABC1_TM_dom"/>
</dbReference>
<keyword evidence="3" id="KW-1003">Cell membrane</keyword>
<keyword evidence="6" id="KW-0378">Hydrolase</keyword>
<evidence type="ECO:0000256" key="2">
    <source>
        <dbReference type="ARBA" id="ARBA00022448"/>
    </source>
</evidence>
<evidence type="ECO:0000259" key="12">
    <source>
        <dbReference type="PROSITE" id="PS50929"/>
    </source>
</evidence>
<evidence type="ECO:0000259" key="13">
    <source>
        <dbReference type="PROSITE" id="PS50990"/>
    </source>
</evidence>
<dbReference type="Gene3D" id="3.90.70.10">
    <property type="entry name" value="Cysteine proteinases"/>
    <property type="match status" value="1"/>
</dbReference>
<dbReference type="Gene3D" id="1.20.1560.10">
    <property type="entry name" value="ABC transporter type 1, transmembrane domain"/>
    <property type="match status" value="1"/>
</dbReference>
<sequence length="724" mass="82466">MKRFTLYTQRGTLDCGPTCLRMIAAFYGKKLSMECIHQLCVYSQNGTTMLSLKKAAEVIGFKALGVKVNLLTLAENIPLPCILYWRQEHFVVLYEVRKKRGHIYYYVADPVGSRFKYSETEMEKCWEIDENTGVVLCLEPTEELNDFVEKKQKQKNVLNFLWSYIQPYKYVMLNILLGMFLGTIFMLFVPFLTQAIIDFGVKDKNVYIVWIILLGQFLLVFGTTFVELVRNRILLYIGVRVDILMISDFILKLTKLPISFFDIKMSGDIMQRISDHQRIKEFLTGTSLTMLFSLINLLIFSGVFLYYNVMVFLIFTVCSTLYIGWVWLFMKKRATIDNRMFSLNSLSQNNVFEIIFGMQDMKLNGCENDKRWDWEKTQVSIYKVLSDGLKLSQYQLSGGVMLNQVKNICVTAFVATRVIDGTMTLGMMLALQFLMGMLNSPLEQLVTFVKKLQDAKLSMGRLNEIYNLKDECEGEKVAKIPHDSINVHHISFKYDKLAEEAVLKDVDFEIKKGKSTAIVGLSGSGKTTLLKLLLGFYTPDVGTITIGGISLLDYDIREWRKKCGVVMQDGFVYSDTIARNIVPSGEIDKKRLILAARMANVLSFVETMPLGFHTKIGGEGKGLSSGQKQRLLIARAIYKNPDYLFLDEATNSLDANNEREVLGNLKSFLQGRTSVIIAHRLSTVKDADHIVVMKSGHVVEQGTHQTLLDKKGVYYSLIKNQLAV</sequence>
<dbReference type="InterPro" id="IPR003439">
    <property type="entry name" value="ABC_transporter-like_ATP-bd"/>
</dbReference>
<name>A0A6G1U2W3_9BACT</name>
<dbReference type="InterPro" id="IPR039421">
    <property type="entry name" value="Type_1_exporter"/>
</dbReference>
<keyword evidence="9 10" id="KW-0472">Membrane</keyword>
<dbReference type="GO" id="GO:0015421">
    <property type="term" value="F:ABC-type oligopeptide transporter activity"/>
    <property type="evidence" value="ECO:0007669"/>
    <property type="project" value="TreeGrafter"/>
</dbReference>
<evidence type="ECO:0000256" key="3">
    <source>
        <dbReference type="ARBA" id="ARBA00022475"/>
    </source>
</evidence>
<dbReference type="InterPro" id="IPR005074">
    <property type="entry name" value="Peptidase_C39"/>
</dbReference>
<dbReference type="RefSeq" id="WP_153124203.1">
    <property type="nucleotide sequence ID" value="NZ_VZCB01000076.1"/>
</dbReference>
<dbReference type="InterPro" id="IPR017871">
    <property type="entry name" value="ABC_transporter-like_CS"/>
</dbReference>
<evidence type="ECO:0000256" key="4">
    <source>
        <dbReference type="ARBA" id="ARBA00022692"/>
    </source>
</evidence>
<keyword evidence="2" id="KW-0813">Transport</keyword>
<comment type="caution">
    <text evidence="14">The sequence shown here is derived from an EMBL/GenBank/DDBJ whole genome shotgun (WGS) entry which is preliminary data.</text>
</comment>
<dbReference type="GO" id="GO:0005524">
    <property type="term" value="F:ATP binding"/>
    <property type="evidence" value="ECO:0007669"/>
    <property type="project" value="UniProtKB-KW"/>
</dbReference>
<dbReference type="EMBL" id="VZCB01000076">
    <property type="protein sequence ID" value="MQN81121.1"/>
    <property type="molecule type" value="Genomic_DNA"/>
</dbReference>
<dbReference type="Pfam" id="PF00664">
    <property type="entry name" value="ABC_membrane"/>
    <property type="match status" value="1"/>
</dbReference>
<dbReference type="PANTHER" id="PTHR43394:SF1">
    <property type="entry name" value="ATP-BINDING CASSETTE SUB-FAMILY B MEMBER 10, MITOCHONDRIAL"/>
    <property type="match status" value="1"/>
</dbReference>
<dbReference type="SMART" id="SM00382">
    <property type="entry name" value="AAA"/>
    <property type="match status" value="1"/>
</dbReference>
<dbReference type="SUPFAM" id="SSF52540">
    <property type="entry name" value="P-loop containing nucleoside triphosphate hydrolases"/>
    <property type="match status" value="1"/>
</dbReference>
<gene>
    <name evidence="14" type="ORF">F7D73_09170</name>
</gene>
<dbReference type="PROSITE" id="PS00211">
    <property type="entry name" value="ABC_TRANSPORTER_1"/>
    <property type="match status" value="1"/>
</dbReference>
<evidence type="ECO:0000256" key="10">
    <source>
        <dbReference type="SAM" id="Phobius"/>
    </source>
</evidence>
<dbReference type="InterPro" id="IPR036640">
    <property type="entry name" value="ABC1_TM_sf"/>
</dbReference>
<dbReference type="OrthoDB" id="9780296at2"/>
<keyword evidence="7" id="KW-0067">ATP-binding</keyword>
<evidence type="ECO:0000259" key="11">
    <source>
        <dbReference type="PROSITE" id="PS50893"/>
    </source>
</evidence>
<feature type="transmembrane region" description="Helical" evidence="10">
    <location>
        <begin position="310"/>
        <end position="330"/>
    </location>
</feature>
<dbReference type="Pfam" id="PF00005">
    <property type="entry name" value="ABC_tran"/>
    <property type="match status" value="1"/>
</dbReference>
<protein>
    <submittedName>
        <fullName evidence="14">Peptidase domain-containing ABC transporter</fullName>
    </submittedName>
</protein>
<dbReference type="InterPro" id="IPR003593">
    <property type="entry name" value="AAA+_ATPase"/>
</dbReference>
<evidence type="ECO:0000313" key="15">
    <source>
        <dbReference type="Proteomes" id="UP000480425"/>
    </source>
</evidence>
<dbReference type="GO" id="GO:0006508">
    <property type="term" value="P:proteolysis"/>
    <property type="evidence" value="ECO:0007669"/>
    <property type="project" value="InterPro"/>
</dbReference>
<evidence type="ECO:0000256" key="8">
    <source>
        <dbReference type="ARBA" id="ARBA00022989"/>
    </source>
</evidence>
<dbReference type="PANTHER" id="PTHR43394">
    <property type="entry name" value="ATP-DEPENDENT PERMEASE MDL1, MITOCHONDRIAL"/>
    <property type="match status" value="1"/>
</dbReference>
<evidence type="ECO:0000256" key="1">
    <source>
        <dbReference type="ARBA" id="ARBA00004651"/>
    </source>
</evidence>
<dbReference type="FunFam" id="3.40.50.300:FF:000221">
    <property type="entry name" value="Multidrug ABC transporter ATP-binding protein"/>
    <property type="match status" value="1"/>
</dbReference>
<feature type="domain" description="ABC transporter" evidence="11">
    <location>
        <begin position="485"/>
        <end position="720"/>
    </location>
</feature>
<reference evidence="14 15" key="1">
    <citation type="submission" date="2019-09" db="EMBL/GenBank/DDBJ databases">
        <title>Distinct polysaccharide growth profiles of human intestinal Prevotella copri isolates.</title>
        <authorList>
            <person name="Fehlner-Peach H."/>
            <person name="Magnabosco C."/>
            <person name="Raghavan V."/>
            <person name="Scher J.U."/>
            <person name="Tett A."/>
            <person name="Cox L.M."/>
            <person name="Gottsegen C."/>
            <person name="Watters A."/>
            <person name="Wiltshire- Gordon J.D."/>
            <person name="Segata N."/>
            <person name="Bonneau R."/>
            <person name="Littman D.R."/>
        </authorList>
    </citation>
    <scope>NUCLEOTIDE SEQUENCE [LARGE SCALE GENOMIC DNA]</scope>
    <source>
        <strain evidence="15">iA622</strain>
    </source>
</reference>
<dbReference type="CDD" id="cd18571">
    <property type="entry name" value="ABC_6TM_peptidase_like"/>
    <property type="match status" value="1"/>
</dbReference>
<feature type="transmembrane region" description="Helical" evidence="10">
    <location>
        <begin position="170"/>
        <end position="192"/>
    </location>
</feature>
<keyword evidence="5" id="KW-0547">Nucleotide-binding</keyword>
<dbReference type="PROSITE" id="PS50929">
    <property type="entry name" value="ABC_TM1F"/>
    <property type="match status" value="1"/>
</dbReference>
<dbReference type="Proteomes" id="UP000480425">
    <property type="component" value="Unassembled WGS sequence"/>
</dbReference>
<feature type="domain" description="Peptidase C39" evidence="13">
    <location>
        <begin position="9"/>
        <end position="133"/>
    </location>
</feature>
<evidence type="ECO:0000256" key="9">
    <source>
        <dbReference type="ARBA" id="ARBA00023136"/>
    </source>
</evidence>
<comment type="subcellular location">
    <subcellularLocation>
        <location evidence="1">Cell membrane</location>
        <topology evidence="1">Multi-pass membrane protein</topology>
    </subcellularLocation>
</comment>
<evidence type="ECO:0000256" key="5">
    <source>
        <dbReference type="ARBA" id="ARBA00022741"/>
    </source>
</evidence>
<feature type="transmembrane region" description="Helical" evidence="10">
    <location>
        <begin position="207"/>
        <end position="226"/>
    </location>
</feature>
<dbReference type="Gene3D" id="3.40.50.300">
    <property type="entry name" value="P-loop containing nucleotide triphosphate hydrolases"/>
    <property type="match status" value="1"/>
</dbReference>
<dbReference type="AlphaFoldDB" id="A0A6G1U2W3"/>
<proteinExistence type="predicted"/>
<dbReference type="InterPro" id="IPR027417">
    <property type="entry name" value="P-loop_NTPase"/>
</dbReference>
<keyword evidence="4 10" id="KW-0812">Transmembrane</keyword>
<feature type="domain" description="ABC transmembrane type-1" evidence="12">
    <location>
        <begin position="175"/>
        <end position="454"/>
    </location>
</feature>
<evidence type="ECO:0000256" key="6">
    <source>
        <dbReference type="ARBA" id="ARBA00022801"/>
    </source>
</evidence>
<evidence type="ECO:0000256" key="7">
    <source>
        <dbReference type="ARBA" id="ARBA00022840"/>
    </source>
</evidence>
<evidence type="ECO:0000313" key="14">
    <source>
        <dbReference type="EMBL" id="MQN81121.1"/>
    </source>
</evidence>
<dbReference type="PROSITE" id="PS50990">
    <property type="entry name" value="PEPTIDASE_C39"/>
    <property type="match status" value="1"/>
</dbReference>
<keyword evidence="8 10" id="KW-1133">Transmembrane helix</keyword>
<dbReference type="PROSITE" id="PS50893">
    <property type="entry name" value="ABC_TRANSPORTER_2"/>
    <property type="match status" value="1"/>
</dbReference>
<organism evidence="14 15">
    <name type="scientific">Segatella copri</name>
    <dbReference type="NCBI Taxonomy" id="165179"/>
    <lineage>
        <taxon>Bacteria</taxon>
        <taxon>Pseudomonadati</taxon>
        <taxon>Bacteroidota</taxon>
        <taxon>Bacteroidia</taxon>
        <taxon>Bacteroidales</taxon>
        <taxon>Prevotellaceae</taxon>
        <taxon>Segatella</taxon>
    </lineage>
</organism>
<dbReference type="SUPFAM" id="SSF90123">
    <property type="entry name" value="ABC transporter transmembrane region"/>
    <property type="match status" value="1"/>
</dbReference>
<dbReference type="GO" id="GO:0008233">
    <property type="term" value="F:peptidase activity"/>
    <property type="evidence" value="ECO:0007669"/>
    <property type="project" value="InterPro"/>
</dbReference>
<dbReference type="Pfam" id="PF03412">
    <property type="entry name" value="Peptidase_C39"/>
    <property type="match status" value="1"/>
</dbReference>